<evidence type="ECO:0000256" key="1">
    <source>
        <dbReference type="SAM" id="SignalP"/>
    </source>
</evidence>
<reference evidence="2 3" key="1">
    <citation type="journal article" date="2014" name="Int. J. Syst. Evol. Microbiol.">
        <title>Solimonas terrae sp. nov., isolated from soil.</title>
        <authorList>
            <person name="Kim S.J."/>
            <person name="Moon J.Y."/>
            <person name="Weon H.Y."/>
            <person name="Ahn J.H."/>
            <person name="Chen W.M."/>
            <person name="Kwon S.W."/>
        </authorList>
    </citation>
    <scope>NUCLEOTIDE SEQUENCE [LARGE SCALE GENOMIC DNA]</scope>
    <source>
        <strain evidence="2 3">KIS83-12</strain>
    </source>
</reference>
<keyword evidence="1" id="KW-0732">Signal</keyword>
<gene>
    <name evidence="2" type="ORF">G7Y85_19355</name>
</gene>
<name>A0A6M2BYU7_9GAMM</name>
<organism evidence="2 3">
    <name type="scientific">Solimonas terrae</name>
    <dbReference type="NCBI Taxonomy" id="1396819"/>
    <lineage>
        <taxon>Bacteria</taxon>
        <taxon>Pseudomonadati</taxon>
        <taxon>Pseudomonadota</taxon>
        <taxon>Gammaproteobacteria</taxon>
        <taxon>Nevskiales</taxon>
        <taxon>Nevskiaceae</taxon>
        <taxon>Solimonas</taxon>
    </lineage>
</organism>
<dbReference type="EMBL" id="JAAMOW010000012">
    <property type="protein sequence ID" value="NGY06937.1"/>
    <property type="molecule type" value="Genomic_DNA"/>
</dbReference>
<comment type="caution">
    <text evidence="2">The sequence shown here is derived from an EMBL/GenBank/DDBJ whole genome shotgun (WGS) entry which is preliminary data.</text>
</comment>
<dbReference type="Proteomes" id="UP000472676">
    <property type="component" value="Unassembled WGS sequence"/>
</dbReference>
<feature type="signal peptide" evidence="1">
    <location>
        <begin position="1"/>
        <end position="21"/>
    </location>
</feature>
<feature type="chain" id="PRO_5026812984" evidence="1">
    <location>
        <begin position="22"/>
        <end position="255"/>
    </location>
</feature>
<proteinExistence type="predicted"/>
<sequence length="255" mass="27965">MYKPLIVTIFVAALLPLSARAADRECHCGLRADVALDGDAVELRGDDGVYRLEGDRLIHDGREVRLDARQHAAVADYRRGMQSLVPQVSGIALDGAMLGLEAMTMTFAALGNDPDDLHKYERRSEKLGEKIHARFNGRELRRDRLGAYGDDNELDAEISDMAEDFAADISGSVTSLVFTALIHPGRIEARADATERLVEQRIQPKADALEARAEPLCEEFARLDALEPLIGIDAITQHDAGGDAHAHRHGFTLSF</sequence>
<dbReference type="RefSeq" id="WP_166261446.1">
    <property type="nucleotide sequence ID" value="NZ_JAAMOW010000012.1"/>
</dbReference>
<evidence type="ECO:0000313" key="2">
    <source>
        <dbReference type="EMBL" id="NGY06937.1"/>
    </source>
</evidence>
<dbReference type="AlphaFoldDB" id="A0A6M2BYU7"/>
<protein>
    <submittedName>
        <fullName evidence="2">YggN family protein</fullName>
    </submittedName>
</protein>
<dbReference type="InterPro" id="IPR021307">
    <property type="entry name" value="DUF2884"/>
</dbReference>
<evidence type="ECO:0000313" key="3">
    <source>
        <dbReference type="Proteomes" id="UP000472676"/>
    </source>
</evidence>
<dbReference type="Pfam" id="PF11101">
    <property type="entry name" value="DUF2884"/>
    <property type="match status" value="1"/>
</dbReference>
<keyword evidence="3" id="KW-1185">Reference proteome</keyword>
<accession>A0A6M2BYU7</accession>